<comment type="pathway">
    <text evidence="6">Quinol/quinone metabolism; menaquinone biosynthesis; menaquinol from 1,4-dihydroxy-2-naphthoate: step 2/2.</text>
</comment>
<evidence type="ECO:0000256" key="1">
    <source>
        <dbReference type="ARBA" id="ARBA00022428"/>
    </source>
</evidence>
<dbReference type="PANTHER" id="PTHR43591:SF24">
    <property type="entry name" value="2-METHOXY-6-POLYPRENYL-1,4-BENZOQUINOL METHYLASE, MITOCHONDRIAL"/>
    <property type="match status" value="1"/>
</dbReference>
<dbReference type="NCBIfam" id="NF001244">
    <property type="entry name" value="PRK00216.1-5"/>
    <property type="match status" value="1"/>
</dbReference>
<dbReference type="CDD" id="cd02440">
    <property type="entry name" value="AdoMet_MTases"/>
    <property type="match status" value="1"/>
</dbReference>
<dbReference type="InterPro" id="IPR029063">
    <property type="entry name" value="SAM-dependent_MTases_sf"/>
</dbReference>
<organism evidence="7 8">
    <name type="scientific">Gellertiella hungarica</name>
    <dbReference type="NCBI Taxonomy" id="1572859"/>
    <lineage>
        <taxon>Bacteria</taxon>
        <taxon>Pseudomonadati</taxon>
        <taxon>Pseudomonadota</taxon>
        <taxon>Alphaproteobacteria</taxon>
        <taxon>Hyphomicrobiales</taxon>
        <taxon>Rhizobiaceae</taxon>
        <taxon>Gellertiella</taxon>
    </lineage>
</organism>
<comment type="caution">
    <text evidence="6">Lacks conserved residue(s) required for the propagation of feature annotation.</text>
</comment>
<keyword evidence="8" id="KW-1185">Reference proteome</keyword>
<feature type="binding site" evidence="6">
    <location>
        <begin position="130"/>
        <end position="131"/>
    </location>
    <ligand>
        <name>S-adenosyl-L-methionine</name>
        <dbReference type="ChEBI" id="CHEBI:59789"/>
    </ligand>
</feature>
<evidence type="ECO:0000256" key="5">
    <source>
        <dbReference type="ARBA" id="ARBA00022691"/>
    </source>
</evidence>
<dbReference type="PANTHER" id="PTHR43591">
    <property type="entry name" value="METHYLTRANSFERASE"/>
    <property type="match status" value="1"/>
</dbReference>
<dbReference type="GO" id="GO:0009060">
    <property type="term" value="P:aerobic respiration"/>
    <property type="evidence" value="ECO:0007669"/>
    <property type="project" value="UniProtKB-UniRule"/>
</dbReference>
<dbReference type="HAMAP" id="MF_01813">
    <property type="entry name" value="MenG_UbiE_methyltr"/>
    <property type="match status" value="1"/>
</dbReference>
<keyword evidence="5 6" id="KW-0949">S-adenosyl-L-methionine</keyword>
<comment type="similarity">
    <text evidence="6">Belongs to the class I-like SAM-binding methyltransferase superfamily. MenG/UbiE family.</text>
</comment>
<dbReference type="GO" id="GO:0032259">
    <property type="term" value="P:methylation"/>
    <property type="evidence" value="ECO:0007669"/>
    <property type="project" value="UniProtKB-KW"/>
</dbReference>
<dbReference type="SUPFAM" id="SSF53335">
    <property type="entry name" value="S-adenosyl-L-methionine-dependent methyltransferases"/>
    <property type="match status" value="1"/>
</dbReference>
<keyword evidence="1 6" id="KW-0474">Menaquinone biosynthesis</keyword>
<comment type="function">
    <text evidence="6">Methyltransferase required for the conversion of demethylmenaquinol (DMKH2) to menaquinol (MKH2) and the conversion of 2-polyprenyl-6-methoxy-1,4-benzoquinol (DDMQH2) to 2-polyprenyl-3-methyl-6-methoxy-1,4-benzoquinol (DMQH2).</text>
</comment>
<comment type="caution">
    <text evidence="7">The sequence shown here is derived from an EMBL/GenBank/DDBJ whole genome shotgun (WGS) entry which is preliminary data.</text>
</comment>
<dbReference type="EC" id="2.1.1.163" evidence="6"/>
<evidence type="ECO:0000313" key="8">
    <source>
        <dbReference type="Proteomes" id="UP000528286"/>
    </source>
</evidence>
<comment type="catalytic activity">
    <reaction evidence="6">
        <text>a 2-methoxy-6-(all-trans-polyprenyl)benzene-1,4-diol + S-adenosyl-L-methionine = a 5-methoxy-2-methyl-3-(all-trans-polyprenyl)benzene-1,4-diol + S-adenosyl-L-homocysteine + H(+)</text>
        <dbReference type="Rhea" id="RHEA:28286"/>
        <dbReference type="Rhea" id="RHEA-COMP:10858"/>
        <dbReference type="Rhea" id="RHEA-COMP:10859"/>
        <dbReference type="ChEBI" id="CHEBI:15378"/>
        <dbReference type="ChEBI" id="CHEBI:57856"/>
        <dbReference type="ChEBI" id="CHEBI:59789"/>
        <dbReference type="ChEBI" id="CHEBI:84166"/>
        <dbReference type="ChEBI" id="CHEBI:84167"/>
        <dbReference type="EC" id="2.1.1.201"/>
    </reaction>
</comment>
<keyword evidence="4 6" id="KW-0831">Ubiquinone biosynthesis</keyword>
<keyword evidence="2 6" id="KW-0489">Methyltransferase</keyword>
<dbReference type="PROSITE" id="PS01184">
    <property type="entry name" value="UBIE_2"/>
    <property type="match status" value="1"/>
</dbReference>
<sequence length="258" mass="28676">MGEQRTTANGGMATSYGFRDVPEGEKQPLVNEVFHKVAKRYDIMNDVMSAGLHRVWKDAMVAALNPRKSSDYRVLDVAGGTGDIAFRIVEASGRQAHATVLDINGSMLGVGAERAEKKGLTDNLTFVEANAEDLPFEDNSFDAYTIAFGIRNVPRIDVALKEAHRVLKRGGRLLVLEFSEVHMPLLDSFYEQWSFKAIPQFGKMITGDAEPYQYLVESIRKFPNQEDFAAMIRDAGFSRVTYTNYTGGIAALHSGWKI</sequence>
<gene>
    <name evidence="6" type="primary">ubiE</name>
    <name evidence="7" type="ORF">GGR23_000945</name>
</gene>
<dbReference type="PROSITE" id="PS51608">
    <property type="entry name" value="SAM_MT_UBIE"/>
    <property type="match status" value="1"/>
</dbReference>
<dbReference type="PROSITE" id="PS01183">
    <property type="entry name" value="UBIE_1"/>
    <property type="match status" value="1"/>
</dbReference>
<dbReference type="GO" id="GO:0043770">
    <property type="term" value="F:demethylmenaquinone methyltransferase activity"/>
    <property type="evidence" value="ECO:0007669"/>
    <property type="project" value="UniProtKB-UniRule"/>
</dbReference>
<dbReference type="GO" id="GO:0008425">
    <property type="term" value="F:2-methoxy-6-polyprenyl-1,4-benzoquinol methyltransferase activity"/>
    <property type="evidence" value="ECO:0007669"/>
    <property type="project" value="UniProtKB-UniRule"/>
</dbReference>
<dbReference type="EMBL" id="JACIEZ010000002">
    <property type="protein sequence ID" value="MBB4063768.1"/>
    <property type="molecule type" value="Genomic_DNA"/>
</dbReference>
<dbReference type="Gene3D" id="3.40.50.150">
    <property type="entry name" value="Vaccinia Virus protein VP39"/>
    <property type="match status" value="1"/>
</dbReference>
<name>A0A7W6J4M8_9HYPH</name>
<proteinExistence type="inferred from homology"/>
<dbReference type="Pfam" id="PF01209">
    <property type="entry name" value="Ubie_methyltran"/>
    <property type="match status" value="1"/>
</dbReference>
<feature type="binding site" evidence="6">
    <location>
        <position position="102"/>
    </location>
    <ligand>
        <name>S-adenosyl-L-methionine</name>
        <dbReference type="ChEBI" id="CHEBI:59789"/>
    </ligand>
</feature>
<dbReference type="UniPathway" id="UPA00232"/>
<evidence type="ECO:0000256" key="6">
    <source>
        <dbReference type="HAMAP-Rule" id="MF_01813"/>
    </source>
</evidence>
<evidence type="ECO:0000313" key="7">
    <source>
        <dbReference type="EMBL" id="MBB4063768.1"/>
    </source>
</evidence>
<dbReference type="Proteomes" id="UP000528286">
    <property type="component" value="Unassembled WGS sequence"/>
</dbReference>
<feature type="binding site" evidence="6">
    <location>
        <position position="81"/>
    </location>
    <ligand>
        <name>S-adenosyl-L-methionine</name>
        <dbReference type="ChEBI" id="CHEBI:59789"/>
    </ligand>
</feature>
<evidence type="ECO:0000256" key="4">
    <source>
        <dbReference type="ARBA" id="ARBA00022688"/>
    </source>
</evidence>
<dbReference type="RefSeq" id="WP_183364976.1">
    <property type="nucleotide sequence ID" value="NZ_JACIEZ010000002.1"/>
</dbReference>
<dbReference type="InterPro" id="IPR004033">
    <property type="entry name" value="UbiE/COQ5_MeTrFase"/>
</dbReference>
<protein>
    <recommendedName>
        <fullName evidence="6">Ubiquinone/menaquinone biosynthesis C-methyltransferase UbiE</fullName>
        <ecNumber evidence="6">2.1.1.163</ecNumber>
        <ecNumber evidence="6">2.1.1.201</ecNumber>
    </recommendedName>
    <alternativeName>
        <fullName evidence="6">2-methoxy-6-polyprenyl-1,4-benzoquinol methylase</fullName>
    </alternativeName>
    <alternativeName>
        <fullName evidence="6">Demethylmenaquinone methyltransferase</fullName>
    </alternativeName>
</protein>
<dbReference type="AlphaFoldDB" id="A0A7W6J4M8"/>
<dbReference type="NCBIfam" id="TIGR01934">
    <property type="entry name" value="MenG_MenH_UbiE"/>
    <property type="match status" value="1"/>
</dbReference>
<reference evidence="7 8" key="1">
    <citation type="submission" date="2020-08" db="EMBL/GenBank/DDBJ databases">
        <title>Genomic Encyclopedia of Type Strains, Phase IV (KMG-IV): sequencing the most valuable type-strain genomes for metagenomic binning, comparative biology and taxonomic classification.</title>
        <authorList>
            <person name="Goeker M."/>
        </authorList>
    </citation>
    <scope>NUCLEOTIDE SEQUENCE [LARGE SCALE GENOMIC DNA]</scope>
    <source>
        <strain evidence="7 8">DSM 29853</strain>
    </source>
</reference>
<dbReference type="UniPathway" id="UPA00079">
    <property type="reaction ID" value="UER00169"/>
</dbReference>
<evidence type="ECO:0000256" key="3">
    <source>
        <dbReference type="ARBA" id="ARBA00022679"/>
    </source>
</evidence>
<dbReference type="NCBIfam" id="NF001242">
    <property type="entry name" value="PRK00216.1-3"/>
    <property type="match status" value="1"/>
</dbReference>
<dbReference type="EC" id="2.1.1.201" evidence="6"/>
<keyword evidence="3 6" id="KW-0808">Transferase</keyword>
<comment type="pathway">
    <text evidence="6">Cofactor biosynthesis; ubiquinone biosynthesis.</text>
</comment>
<dbReference type="InterPro" id="IPR023576">
    <property type="entry name" value="UbiE/COQ5_MeTrFase_CS"/>
</dbReference>
<accession>A0A7W6J4M8</accession>
<dbReference type="GO" id="GO:0009234">
    <property type="term" value="P:menaquinone biosynthetic process"/>
    <property type="evidence" value="ECO:0007669"/>
    <property type="project" value="UniProtKB-UniRule"/>
</dbReference>
<dbReference type="FunFam" id="3.40.50.150:FF:000064">
    <property type="entry name" value="2-methoxy-6-polyprenyl-1,4-benzoquinol methylase, mitochondrial"/>
    <property type="match status" value="1"/>
</dbReference>
<evidence type="ECO:0000256" key="2">
    <source>
        <dbReference type="ARBA" id="ARBA00022603"/>
    </source>
</evidence>
<comment type="catalytic activity">
    <reaction evidence="6">
        <text>a 2-demethylmenaquinol + S-adenosyl-L-methionine = a menaquinol + S-adenosyl-L-homocysteine + H(+)</text>
        <dbReference type="Rhea" id="RHEA:42640"/>
        <dbReference type="Rhea" id="RHEA-COMP:9539"/>
        <dbReference type="Rhea" id="RHEA-COMP:9563"/>
        <dbReference type="ChEBI" id="CHEBI:15378"/>
        <dbReference type="ChEBI" id="CHEBI:18151"/>
        <dbReference type="ChEBI" id="CHEBI:55437"/>
        <dbReference type="ChEBI" id="CHEBI:57856"/>
        <dbReference type="ChEBI" id="CHEBI:59789"/>
        <dbReference type="EC" id="2.1.1.163"/>
    </reaction>
</comment>